<comment type="similarity">
    <text evidence="3">Belongs to the arginase family.</text>
</comment>
<name>A0ABZ0RWR2_9BACI</name>
<organism evidence="4 5">
    <name type="scientific">Lysinibacillus louembei</name>
    <dbReference type="NCBI Taxonomy" id="1470088"/>
    <lineage>
        <taxon>Bacteria</taxon>
        <taxon>Bacillati</taxon>
        <taxon>Bacillota</taxon>
        <taxon>Bacilli</taxon>
        <taxon>Bacillales</taxon>
        <taxon>Bacillaceae</taxon>
        <taxon>Lysinibacillus</taxon>
    </lineage>
</organism>
<keyword evidence="5" id="KW-1185">Reference proteome</keyword>
<dbReference type="InterPro" id="IPR023696">
    <property type="entry name" value="Ureohydrolase_dom_sf"/>
</dbReference>
<accession>A0ABZ0RWR2</accession>
<dbReference type="PROSITE" id="PS51409">
    <property type="entry name" value="ARGINASE_2"/>
    <property type="match status" value="1"/>
</dbReference>
<dbReference type="Proteomes" id="UP001322664">
    <property type="component" value="Chromosome"/>
</dbReference>
<evidence type="ECO:0000256" key="2">
    <source>
        <dbReference type="ARBA" id="ARBA00022801"/>
    </source>
</evidence>
<evidence type="ECO:0000313" key="4">
    <source>
        <dbReference type="EMBL" id="WPK12669.1"/>
    </source>
</evidence>
<keyword evidence="2" id="KW-0378">Hydrolase</keyword>
<dbReference type="PANTHER" id="PTHR11358:SF26">
    <property type="entry name" value="GUANIDINO ACID HYDROLASE, MITOCHONDRIAL"/>
    <property type="match status" value="1"/>
</dbReference>
<reference evidence="4 5" key="1">
    <citation type="submission" date="2023-09" db="EMBL/GenBank/DDBJ databases">
        <authorList>
            <person name="Page C.A."/>
            <person name="Perez-Diaz I.M."/>
        </authorList>
    </citation>
    <scope>NUCLEOTIDE SEQUENCE [LARGE SCALE GENOMIC DNA]</scope>
    <source>
        <strain evidence="4 5">Ll15</strain>
    </source>
</reference>
<dbReference type="SUPFAM" id="SSF52768">
    <property type="entry name" value="Arginase/deacetylase"/>
    <property type="match status" value="1"/>
</dbReference>
<proteinExistence type="inferred from homology"/>
<dbReference type="RefSeq" id="WP_319837367.1">
    <property type="nucleotide sequence ID" value="NZ_CP137624.1"/>
</dbReference>
<dbReference type="InterPro" id="IPR006035">
    <property type="entry name" value="Ureohydrolase"/>
</dbReference>
<dbReference type="Gene3D" id="3.40.800.10">
    <property type="entry name" value="Ureohydrolase domain"/>
    <property type="match status" value="1"/>
</dbReference>
<sequence length="362" mass="41281">MKLTSPAFYLSDNVSVTHDHNQITFIDFSRGISDEYTVADNFDFSIFETGISEYQINNSPEMLSMLKKGYFVSLLDLYQKYREKLNNRSFFGFPFLSIGEVINRDNITVSILGVCYDLGASYKKNQQFTPYILRETSQSNISKQFGNNMIADCGDITSDTVMKQNGEKIQQLQTICSLLSKYKKKPLIIGGDHSISFYSISGLLDSYNKITILHIDAHFDGVGYFENDIENLDHSNFINYLLFDERVEEIIHIGNRQMGYTPQESKKRRFVSLEQFLTEAPKKDAIYYLTFDVDWIDPTIISSVGTPVAFGATLKDVASLISHLKEYNLIGADIVEFIGSFEKNSENITINSIIQQILNLLR</sequence>
<evidence type="ECO:0000256" key="1">
    <source>
        <dbReference type="ARBA" id="ARBA00022723"/>
    </source>
</evidence>
<dbReference type="EMBL" id="CP137624">
    <property type="protein sequence ID" value="WPK12669.1"/>
    <property type="molecule type" value="Genomic_DNA"/>
</dbReference>
<dbReference type="PANTHER" id="PTHR11358">
    <property type="entry name" value="ARGINASE/AGMATINASE"/>
    <property type="match status" value="1"/>
</dbReference>
<dbReference type="Pfam" id="PF00491">
    <property type="entry name" value="Arginase"/>
    <property type="match status" value="1"/>
</dbReference>
<gene>
    <name evidence="4" type="ORF">R6U77_02920</name>
</gene>
<evidence type="ECO:0000313" key="5">
    <source>
        <dbReference type="Proteomes" id="UP001322664"/>
    </source>
</evidence>
<evidence type="ECO:0000256" key="3">
    <source>
        <dbReference type="PROSITE-ProRule" id="PRU00742"/>
    </source>
</evidence>
<keyword evidence="1" id="KW-0479">Metal-binding</keyword>
<protein>
    <submittedName>
        <fullName evidence="4">Arginase family protein</fullName>
    </submittedName>
</protein>